<organism evidence="1 2">
    <name type="scientific">Aeoliella straminimaris</name>
    <dbReference type="NCBI Taxonomy" id="2954799"/>
    <lineage>
        <taxon>Bacteria</taxon>
        <taxon>Pseudomonadati</taxon>
        <taxon>Planctomycetota</taxon>
        <taxon>Planctomycetia</taxon>
        <taxon>Pirellulales</taxon>
        <taxon>Lacipirellulaceae</taxon>
        <taxon>Aeoliella</taxon>
    </lineage>
</organism>
<comment type="caution">
    <text evidence="1">The sequence shown here is derived from an EMBL/GenBank/DDBJ whole genome shotgun (WGS) entry which is preliminary data.</text>
</comment>
<dbReference type="EMBL" id="JAMXLR010000015">
    <property type="protein sequence ID" value="MCO6042922.1"/>
    <property type="molecule type" value="Genomic_DNA"/>
</dbReference>
<proteinExistence type="predicted"/>
<dbReference type="InterPro" id="IPR032710">
    <property type="entry name" value="NTF2-like_dom_sf"/>
</dbReference>
<keyword evidence="2" id="KW-1185">Reference proteome</keyword>
<dbReference type="Proteomes" id="UP001155241">
    <property type="component" value="Unassembled WGS sequence"/>
</dbReference>
<name>A0A9X2F7B7_9BACT</name>
<dbReference type="Gene3D" id="3.10.450.50">
    <property type="match status" value="1"/>
</dbReference>
<accession>A0A9X2F7B7</accession>
<reference evidence="1" key="1">
    <citation type="submission" date="2022-06" db="EMBL/GenBank/DDBJ databases">
        <title>Aeoliella straminimaris, a novel planctomycete from sediments.</title>
        <authorList>
            <person name="Vitorino I.R."/>
            <person name="Lage O.M."/>
        </authorList>
    </citation>
    <scope>NUCLEOTIDE SEQUENCE</scope>
    <source>
        <strain evidence="1">ICT_H6.2</strain>
    </source>
</reference>
<dbReference type="SUPFAM" id="SSF54427">
    <property type="entry name" value="NTF2-like"/>
    <property type="match status" value="1"/>
</dbReference>
<gene>
    <name evidence="1" type="ORF">NG895_03280</name>
</gene>
<evidence type="ECO:0000313" key="2">
    <source>
        <dbReference type="Proteomes" id="UP001155241"/>
    </source>
</evidence>
<dbReference type="AlphaFoldDB" id="A0A9X2F7B7"/>
<sequence>MPPGQPRIVGRAAMMNYMRENFGDVEQVTLTNWQIFGSSNLAVISTDVDWTTSSGDKPPTPDKQVIVAEKTADGSWQWKIVIFNAGV</sequence>
<protein>
    <submittedName>
        <fullName evidence="1">Uncharacterized protein</fullName>
    </submittedName>
</protein>
<evidence type="ECO:0000313" key="1">
    <source>
        <dbReference type="EMBL" id="MCO6042922.1"/>
    </source>
</evidence>